<evidence type="ECO:0000313" key="1">
    <source>
        <dbReference type="EMBL" id="MDT8999770.1"/>
    </source>
</evidence>
<keyword evidence="2" id="KW-1185">Reference proteome</keyword>
<protein>
    <submittedName>
        <fullName evidence="1">Uncharacterized protein</fullName>
    </submittedName>
</protein>
<accession>A0ABU3PB49</accession>
<dbReference type="RefSeq" id="WP_315650326.1">
    <property type="nucleotide sequence ID" value="NZ_JAVXZY010000003.1"/>
</dbReference>
<evidence type="ECO:0000313" key="2">
    <source>
        <dbReference type="Proteomes" id="UP001246372"/>
    </source>
</evidence>
<sequence>MTVMGCVSFYSLDPALDAAIGRQTEALPWPSLDHLLSSTRREGVETRDYALTAAGHCRWQFDLAPTGEILAWRYPDKSAERYCRELPTSRP</sequence>
<dbReference type="EMBL" id="JAVXZY010000003">
    <property type="protein sequence ID" value="MDT8999770.1"/>
    <property type="molecule type" value="Genomic_DNA"/>
</dbReference>
<organism evidence="1 2">
    <name type="scientific">Roseateles aquae</name>
    <dbReference type="NCBI Taxonomy" id="3077235"/>
    <lineage>
        <taxon>Bacteria</taxon>
        <taxon>Pseudomonadati</taxon>
        <taxon>Pseudomonadota</taxon>
        <taxon>Betaproteobacteria</taxon>
        <taxon>Burkholderiales</taxon>
        <taxon>Sphaerotilaceae</taxon>
        <taxon>Roseateles</taxon>
    </lineage>
</organism>
<gene>
    <name evidence="1" type="ORF">RQP53_10870</name>
</gene>
<proteinExistence type="predicted"/>
<comment type="caution">
    <text evidence="1">The sequence shown here is derived from an EMBL/GenBank/DDBJ whole genome shotgun (WGS) entry which is preliminary data.</text>
</comment>
<dbReference type="Proteomes" id="UP001246372">
    <property type="component" value="Unassembled WGS sequence"/>
</dbReference>
<name>A0ABU3PB49_9BURK</name>
<reference evidence="1" key="1">
    <citation type="submission" date="2023-09" db="EMBL/GenBank/DDBJ databases">
        <title>Paucibacter sp. APW11 Genome sequencing and assembly.</title>
        <authorList>
            <person name="Kim I."/>
        </authorList>
    </citation>
    <scope>NUCLEOTIDE SEQUENCE</scope>
    <source>
        <strain evidence="1">APW11</strain>
    </source>
</reference>